<proteinExistence type="inferred from homology"/>
<gene>
    <name evidence="9" type="ORF">PECUL_23A025324</name>
</gene>
<dbReference type="GO" id="GO:0004065">
    <property type="term" value="F:arylsulfatase activity"/>
    <property type="evidence" value="ECO:0007669"/>
    <property type="project" value="TreeGrafter"/>
</dbReference>
<feature type="domain" description="Sulfatase N-terminal" evidence="8">
    <location>
        <begin position="103"/>
        <end position="326"/>
    </location>
</feature>
<keyword evidence="10" id="KW-1185">Reference proteome</keyword>
<evidence type="ECO:0000313" key="10">
    <source>
        <dbReference type="Proteomes" id="UP001295444"/>
    </source>
</evidence>
<dbReference type="EMBL" id="OW240912">
    <property type="protein sequence ID" value="CAH2220445.1"/>
    <property type="molecule type" value="Genomic_DNA"/>
</dbReference>
<name>A0AAD1VL96_PELCU</name>
<comment type="similarity">
    <text evidence="2">Belongs to the sulfatase family.</text>
</comment>
<feature type="transmembrane region" description="Helical" evidence="7">
    <location>
        <begin position="219"/>
        <end position="241"/>
    </location>
</feature>
<feature type="compositionally biased region" description="Basic and acidic residues" evidence="6">
    <location>
        <begin position="13"/>
        <end position="26"/>
    </location>
</feature>
<dbReference type="PROSITE" id="PS00149">
    <property type="entry name" value="SULFATASE_2"/>
    <property type="match status" value="1"/>
</dbReference>
<keyword evidence="5" id="KW-0106">Calcium</keyword>
<evidence type="ECO:0000256" key="2">
    <source>
        <dbReference type="ARBA" id="ARBA00008779"/>
    </source>
</evidence>
<keyword evidence="7" id="KW-1133">Transmembrane helix</keyword>
<accession>A0AAD1VL96</accession>
<keyword evidence="3" id="KW-0479">Metal-binding</keyword>
<dbReference type="InterPro" id="IPR050738">
    <property type="entry name" value="Sulfatase"/>
</dbReference>
<dbReference type="InterPro" id="IPR017850">
    <property type="entry name" value="Alkaline_phosphatase_core_sf"/>
</dbReference>
<evidence type="ECO:0000256" key="1">
    <source>
        <dbReference type="ARBA" id="ARBA00001913"/>
    </source>
</evidence>
<feature type="transmembrane region" description="Helical" evidence="7">
    <location>
        <begin position="193"/>
        <end position="213"/>
    </location>
</feature>
<evidence type="ECO:0000256" key="7">
    <source>
        <dbReference type="SAM" id="Phobius"/>
    </source>
</evidence>
<dbReference type="InterPro" id="IPR000917">
    <property type="entry name" value="Sulfatase_N"/>
</dbReference>
<keyword evidence="4" id="KW-0378">Hydrolase</keyword>
<protein>
    <submittedName>
        <fullName evidence="9">Steryl-sulfatase isoform X1</fullName>
    </submittedName>
</protein>
<dbReference type="GO" id="GO:0046872">
    <property type="term" value="F:metal ion binding"/>
    <property type="evidence" value="ECO:0007669"/>
    <property type="project" value="UniProtKB-KW"/>
</dbReference>
<evidence type="ECO:0000256" key="4">
    <source>
        <dbReference type="ARBA" id="ARBA00022801"/>
    </source>
</evidence>
<dbReference type="Pfam" id="PF00884">
    <property type="entry name" value="Sulfatase"/>
    <property type="match status" value="1"/>
</dbReference>
<dbReference type="InterPro" id="IPR024607">
    <property type="entry name" value="Sulfatase_CS"/>
</dbReference>
<sequence length="326" mass="37224">MPFRTTLIPLEKSPAKESPARTEIHSRIGALPRKRNQNKEPGTKYQKRTPEATTVPLSRSTSSATKIRKPSPADWSRYRISSMQKNQAGHDTDKTGMASRSRVGVFIFSASSGGLPNNEITFATMLKKRGYSTGLIGKWHLGLNCENSSDHCHHPVNYGFDYFYGMPMTNLRDCIPGHGSVFLAGAAKFIRTLIQIGCITLVTATLLNYSGIIKINWKVVSYILIFFGFLFGLVFLFFWNFRYLNCFLMRNHQIIQQPFKHENLTQRMTKESVDFIRRNKYKPFLLFVSFAQVHTALYTEQRFRGKSKHGLYGDAIEEVDWSVGKI</sequence>
<evidence type="ECO:0000256" key="5">
    <source>
        <dbReference type="ARBA" id="ARBA00022837"/>
    </source>
</evidence>
<dbReference type="SUPFAM" id="SSF53649">
    <property type="entry name" value="Alkaline phosphatase-like"/>
    <property type="match status" value="1"/>
</dbReference>
<comment type="cofactor">
    <cofactor evidence="1">
        <name>Ca(2+)</name>
        <dbReference type="ChEBI" id="CHEBI:29108"/>
    </cofactor>
</comment>
<dbReference type="PANTHER" id="PTHR42693">
    <property type="entry name" value="ARYLSULFATASE FAMILY MEMBER"/>
    <property type="match status" value="1"/>
</dbReference>
<dbReference type="Gene3D" id="3.40.720.10">
    <property type="entry name" value="Alkaline Phosphatase, subunit A"/>
    <property type="match status" value="1"/>
</dbReference>
<organism evidence="9 10">
    <name type="scientific">Pelobates cultripes</name>
    <name type="common">Western spadefoot toad</name>
    <dbReference type="NCBI Taxonomy" id="61616"/>
    <lineage>
        <taxon>Eukaryota</taxon>
        <taxon>Metazoa</taxon>
        <taxon>Chordata</taxon>
        <taxon>Craniata</taxon>
        <taxon>Vertebrata</taxon>
        <taxon>Euteleostomi</taxon>
        <taxon>Amphibia</taxon>
        <taxon>Batrachia</taxon>
        <taxon>Anura</taxon>
        <taxon>Pelobatoidea</taxon>
        <taxon>Pelobatidae</taxon>
        <taxon>Pelobates</taxon>
    </lineage>
</organism>
<dbReference type="Proteomes" id="UP001295444">
    <property type="component" value="Chromosome 01"/>
</dbReference>
<feature type="compositionally biased region" description="Polar residues" evidence="6">
    <location>
        <begin position="51"/>
        <end position="65"/>
    </location>
</feature>
<evidence type="ECO:0000259" key="8">
    <source>
        <dbReference type="Pfam" id="PF00884"/>
    </source>
</evidence>
<dbReference type="PANTHER" id="PTHR42693:SF9">
    <property type="entry name" value="STERYL-SULFATASE"/>
    <property type="match status" value="1"/>
</dbReference>
<reference evidence="9" key="1">
    <citation type="submission" date="2022-03" db="EMBL/GenBank/DDBJ databases">
        <authorList>
            <person name="Alioto T."/>
            <person name="Alioto T."/>
            <person name="Gomez Garrido J."/>
        </authorList>
    </citation>
    <scope>NUCLEOTIDE SEQUENCE</scope>
</reference>
<evidence type="ECO:0000313" key="9">
    <source>
        <dbReference type="EMBL" id="CAH2220445.1"/>
    </source>
</evidence>
<evidence type="ECO:0000256" key="6">
    <source>
        <dbReference type="SAM" id="MobiDB-lite"/>
    </source>
</evidence>
<dbReference type="AlphaFoldDB" id="A0AAD1VL96"/>
<keyword evidence="7" id="KW-0812">Transmembrane</keyword>
<feature type="region of interest" description="Disordered" evidence="6">
    <location>
        <begin position="1"/>
        <end position="96"/>
    </location>
</feature>
<evidence type="ECO:0000256" key="3">
    <source>
        <dbReference type="ARBA" id="ARBA00022723"/>
    </source>
</evidence>
<keyword evidence="7" id="KW-0472">Membrane</keyword>